<dbReference type="GO" id="GO:0046872">
    <property type="term" value="F:metal ion binding"/>
    <property type="evidence" value="ECO:0007669"/>
    <property type="project" value="UniProtKB-KW"/>
</dbReference>
<dbReference type="AlphaFoldDB" id="A0A8H2M630"/>
<evidence type="ECO:0000313" key="11">
    <source>
        <dbReference type="EMBL" id="VFB17119.1"/>
    </source>
</evidence>
<keyword evidence="4" id="KW-0963">Cytoplasm</keyword>
<keyword evidence="9" id="KW-0460">Magnesium</keyword>
<dbReference type="Proteomes" id="UP000377798">
    <property type="component" value="Unassembled WGS sequence"/>
</dbReference>
<dbReference type="InterPro" id="IPR027417">
    <property type="entry name" value="P-loop_NTPase"/>
</dbReference>
<evidence type="ECO:0000256" key="3">
    <source>
        <dbReference type="ARBA" id="ARBA00019010"/>
    </source>
</evidence>
<dbReference type="Pfam" id="PF02367">
    <property type="entry name" value="TsaE"/>
    <property type="match status" value="1"/>
</dbReference>
<organism evidence="11 12">
    <name type="scientific">Urinicoccus massiliensis</name>
    <dbReference type="NCBI Taxonomy" id="1723382"/>
    <lineage>
        <taxon>Bacteria</taxon>
        <taxon>Bacillati</taxon>
        <taxon>Bacillota</taxon>
        <taxon>Tissierellia</taxon>
        <taxon>Tissierellales</taxon>
        <taxon>Peptoniphilaceae</taxon>
        <taxon>Urinicoccus</taxon>
    </lineage>
</organism>
<keyword evidence="6" id="KW-0479">Metal-binding</keyword>
<evidence type="ECO:0000256" key="7">
    <source>
        <dbReference type="ARBA" id="ARBA00022741"/>
    </source>
</evidence>
<comment type="subcellular location">
    <subcellularLocation>
        <location evidence="1">Cytoplasm</location>
    </subcellularLocation>
</comment>
<keyword evidence="8" id="KW-0067">ATP-binding</keyword>
<dbReference type="GO" id="GO:0005737">
    <property type="term" value="C:cytoplasm"/>
    <property type="evidence" value="ECO:0007669"/>
    <property type="project" value="UniProtKB-SubCell"/>
</dbReference>
<dbReference type="RefSeq" id="WP_083553296.1">
    <property type="nucleotide sequence ID" value="NZ_CAACYI010000001.1"/>
</dbReference>
<dbReference type="InterPro" id="IPR003442">
    <property type="entry name" value="T6A_TsaE"/>
</dbReference>
<dbReference type="SUPFAM" id="SSF52540">
    <property type="entry name" value="P-loop containing nucleoside triphosphate hydrolases"/>
    <property type="match status" value="1"/>
</dbReference>
<dbReference type="GO" id="GO:0005524">
    <property type="term" value="F:ATP binding"/>
    <property type="evidence" value="ECO:0007669"/>
    <property type="project" value="UniProtKB-KW"/>
</dbReference>
<keyword evidence="5" id="KW-0819">tRNA processing</keyword>
<evidence type="ECO:0000256" key="6">
    <source>
        <dbReference type="ARBA" id="ARBA00022723"/>
    </source>
</evidence>
<accession>A0A8H2M630</accession>
<comment type="caution">
    <text evidence="11">The sequence shown here is derived from an EMBL/GenBank/DDBJ whole genome shotgun (WGS) entry which is preliminary data.</text>
</comment>
<protein>
    <recommendedName>
        <fullName evidence="3">tRNA threonylcarbamoyladenosine biosynthesis protein TsaE</fullName>
    </recommendedName>
    <alternativeName>
        <fullName evidence="10">t(6)A37 threonylcarbamoyladenosine biosynthesis protein TsaE</fullName>
    </alternativeName>
</protein>
<dbReference type="NCBIfam" id="TIGR00150">
    <property type="entry name" value="T6A_YjeE"/>
    <property type="match status" value="1"/>
</dbReference>
<keyword evidence="12" id="KW-1185">Reference proteome</keyword>
<dbReference type="PANTHER" id="PTHR33540">
    <property type="entry name" value="TRNA THREONYLCARBAMOYLADENOSINE BIOSYNTHESIS PROTEIN TSAE"/>
    <property type="match status" value="1"/>
</dbReference>
<evidence type="ECO:0000313" key="12">
    <source>
        <dbReference type="Proteomes" id="UP000377798"/>
    </source>
</evidence>
<dbReference type="GO" id="GO:0002949">
    <property type="term" value="P:tRNA threonylcarbamoyladenosine modification"/>
    <property type="evidence" value="ECO:0007669"/>
    <property type="project" value="InterPro"/>
</dbReference>
<dbReference type="EMBL" id="CAACYI010000001">
    <property type="protein sequence ID" value="VFB17119.1"/>
    <property type="molecule type" value="Genomic_DNA"/>
</dbReference>
<reference evidence="11 12" key="1">
    <citation type="submission" date="2019-02" db="EMBL/GenBank/DDBJ databases">
        <authorList>
            <consortium name="Pathogen Informatics"/>
        </authorList>
    </citation>
    <scope>NUCLEOTIDE SEQUENCE [LARGE SCALE GENOMIC DNA]</scope>
    <source>
        <strain evidence="11 12">3012STDY7089603</strain>
    </source>
</reference>
<evidence type="ECO:0000256" key="8">
    <source>
        <dbReference type="ARBA" id="ARBA00022840"/>
    </source>
</evidence>
<evidence type="ECO:0000256" key="10">
    <source>
        <dbReference type="ARBA" id="ARBA00032441"/>
    </source>
</evidence>
<gene>
    <name evidence="11" type="primary">ydiB</name>
    <name evidence="11" type="ORF">NCTC13150_01704</name>
</gene>
<proteinExistence type="inferred from homology"/>
<dbReference type="Gene3D" id="3.40.50.300">
    <property type="entry name" value="P-loop containing nucleotide triphosphate hydrolases"/>
    <property type="match status" value="1"/>
</dbReference>
<keyword evidence="7" id="KW-0547">Nucleotide-binding</keyword>
<comment type="similarity">
    <text evidence="2">Belongs to the TsaE family.</text>
</comment>
<dbReference type="PANTHER" id="PTHR33540:SF2">
    <property type="entry name" value="TRNA THREONYLCARBAMOYLADENOSINE BIOSYNTHESIS PROTEIN TSAE"/>
    <property type="match status" value="1"/>
</dbReference>
<evidence type="ECO:0000256" key="9">
    <source>
        <dbReference type="ARBA" id="ARBA00022842"/>
    </source>
</evidence>
<evidence type="ECO:0000256" key="1">
    <source>
        <dbReference type="ARBA" id="ARBA00004496"/>
    </source>
</evidence>
<evidence type="ECO:0000256" key="5">
    <source>
        <dbReference type="ARBA" id="ARBA00022694"/>
    </source>
</evidence>
<name>A0A8H2M630_9FIRM</name>
<evidence type="ECO:0000256" key="4">
    <source>
        <dbReference type="ARBA" id="ARBA00022490"/>
    </source>
</evidence>
<sequence length="167" mass="18849">MTHNFEDGAPRLFSWDYLAKSLEDTKALAQSLAGLLRPGDMICLEGGMGAGKTTFTKALAQALGVQDLVTSPTFTLVRTYQGRLPLYHFDLFRLEDPDELDFLGFDDYFYGSGVCVVEWPKDFYPVLPAHPLKIQIQEEGPGQRRFTLSQEGEDRIIERLRNENIGD</sequence>
<evidence type="ECO:0000256" key="2">
    <source>
        <dbReference type="ARBA" id="ARBA00007599"/>
    </source>
</evidence>